<evidence type="ECO:0000313" key="1">
    <source>
        <dbReference type="EMBL" id="GEO03187.1"/>
    </source>
</evidence>
<sequence>MHLSKFFKRIFIGILVLIGLSLIGLEVMSRVYQKHAAAYFRQQFTQQSDMVLQPFETRISVWRHFPNVTFSFQNISLLDTSSVTPVQVFWVKRAAVTVPLGQLRLNRLKISQVELEEVLFYQRVDSSGHKVGLRFKQTANADTTGSKFPFVIPRVNISQARIISQNQYKNSSFALDITQANLSARLRNQQLTLAGDLNGRIKEIKNNKISLFRNQTFTGNVHYTYALKQKTGTFYNTYALVNNNKISIKGTHTKLATGPGAKLDFTVAGYQPLVYLFRQLLPPQTQPFLERFKTKSQLHFLLRINGDSGPLQRPGNSIAFRLKNGEFYLPASKKYIREVQLTGEMNNGPGHSLQTSEFTISGLSARTDQGEIKLQLQVSDFTKPTFKVEGQGKIALTDVAGFINLPFTHISGGVVSGNLNFSGNIPDTIQHTSSDWLGNGTLQMQGAGFRPLGLKVNCRAVNSRLEFAGKILRLQNLSGTLGGRPFKMQASIQNYFSYLFNEPGFIKASADIYAEHLDTHWLNSSLLAYQNSPNAAAVLPARPASLLTAPSSAISSPQNISVPVAGGKKPETPIYHLVQKQRLNKYSGRYRENPWENTQTQVNLRVGNVSLPGGEKIKDLSVQVNQRNQKVKLTQMHFTTTGGGQASANGGFNLVTGGITLPYLSVKLQYDKLNLQAFMQDLASLNEQNQPKSETATEAQTKRNQENLNTLREKKYWLNLQVRARHLEYLYLKGTNLFLEANLNKNRARLAHLNLEAFGGKISARGEMRLDGGAGGFPLRLRSQVNNINLQQVFAFAESMKLDVLSSQSIKGTADCNLMVYTQLNNTFSPSFAGTIAYAKASFRNMELIEVAPIQNALRFLRKERTSHLYFEDATTNFLMRDYQFITPGLKLNSNLTAFELSGTYTMGGPAKLNMDVNVLSVLFGNNKRRIARIQADSVSTPRFGKKQHLQLFREKDKYKVRLSDRKEQEQTRKALQQQFLTFLQQHHIDTVFSMNR</sequence>
<protein>
    <submittedName>
        <fullName evidence="1">Uncharacterized protein</fullName>
    </submittedName>
</protein>
<dbReference type="AlphaFoldDB" id="A0A512AUD2"/>
<dbReference type="RefSeq" id="WP_146895236.1">
    <property type="nucleotide sequence ID" value="NZ_BJYS01000004.1"/>
</dbReference>
<organism evidence="1 2">
    <name type="scientific">Adhaeribacter aerolatus</name>
    <dbReference type="NCBI Taxonomy" id="670289"/>
    <lineage>
        <taxon>Bacteria</taxon>
        <taxon>Pseudomonadati</taxon>
        <taxon>Bacteroidota</taxon>
        <taxon>Cytophagia</taxon>
        <taxon>Cytophagales</taxon>
        <taxon>Hymenobacteraceae</taxon>
        <taxon>Adhaeribacter</taxon>
    </lineage>
</organism>
<dbReference type="OrthoDB" id="843080at2"/>
<keyword evidence="2" id="KW-1185">Reference proteome</keyword>
<name>A0A512AUD2_9BACT</name>
<proteinExistence type="predicted"/>
<dbReference type="Proteomes" id="UP000321532">
    <property type="component" value="Unassembled WGS sequence"/>
</dbReference>
<dbReference type="EMBL" id="BJYS01000004">
    <property type="protein sequence ID" value="GEO03187.1"/>
    <property type="molecule type" value="Genomic_DNA"/>
</dbReference>
<accession>A0A512AUD2</accession>
<evidence type="ECO:0000313" key="2">
    <source>
        <dbReference type="Proteomes" id="UP000321532"/>
    </source>
</evidence>
<gene>
    <name evidence="1" type="ORF">AAE02nite_08510</name>
</gene>
<reference evidence="1 2" key="1">
    <citation type="submission" date="2019-07" db="EMBL/GenBank/DDBJ databases">
        <title>Whole genome shotgun sequence of Adhaeribacter aerolatus NBRC 106133.</title>
        <authorList>
            <person name="Hosoyama A."/>
            <person name="Uohara A."/>
            <person name="Ohji S."/>
            <person name="Ichikawa N."/>
        </authorList>
    </citation>
    <scope>NUCLEOTIDE SEQUENCE [LARGE SCALE GENOMIC DNA]</scope>
    <source>
        <strain evidence="1 2">NBRC 106133</strain>
    </source>
</reference>
<comment type="caution">
    <text evidence="1">The sequence shown here is derived from an EMBL/GenBank/DDBJ whole genome shotgun (WGS) entry which is preliminary data.</text>
</comment>